<gene>
    <name evidence="4" type="ORF">NB640_10600</name>
</gene>
<protein>
    <submittedName>
        <fullName evidence="4">GDYXXLXY domain-containing protein</fullName>
    </submittedName>
</protein>
<feature type="transmembrane region" description="Helical" evidence="1">
    <location>
        <begin position="209"/>
        <end position="231"/>
    </location>
</feature>
<dbReference type="Pfam" id="PF09925">
    <property type="entry name" value="DUF2157"/>
    <property type="match status" value="1"/>
</dbReference>
<feature type="transmembrane region" description="Helical" evidence="1">
    <location>
        <begin position="681"/>
        <end position="702"/>
    </location>
</feature>
<evidence type="ECO:0000259" key="2">
    <source>
        <dbReference type="Pfam" id="PF09925"/>
    </source>
</evidence>
<feature type="transmembrane region" description="Helical" evidence="1">
    <location>
        <begin position="714"/>
        <end position="732"/>
    </location>
</feature>
<feature type="transmembrane region" description="Helical" evidence="1">
    <location>
        <begin position="648"/>
        <end position="675"/>
    </location>
</feature>
<dbReference type="Pfam" id="PF14351">
    <property type="entry name" value="DUF4401"/>
    <property type="match status" value="1"/>
</dbReference>
<feature type="transmembrane region" description="Helical" evidence="1">
    <location>
        <begin position="398"/>
        <end position="421"/>
    </location>
</feature>
<feature type="transmembrane region" description="Helical" evidence="1">
    <location>
        <begin position="579"/>
        <end position="597"/>
    </location>
</feature>
<evidence type="ECO:0000313" key="5">
    <source>
        <dbReference type="Proteomes" id="UP001156215"/>
    </source>
</evidence>
<dbReference type="AlphaFoldDB" id="A0A9E9LV08"/>
<sequence>MSETTSYQEPDISGNAADLQKEEASLPSLGWGLFGRFIFANAGTLFLMAGIICFFAYNWEDLSPFAKFGIIGAAMLAAAAFPLLRGLNSTAGSLGLLACGILGGALMAVYGQVYQTGANAWELFRSWAIFLIPLTLLGRQAGLWFALWLVSSLWGIFYLGQRADVLHDNTAMANILLYQCLAQTAFFVLWEAAARFFSGPRFPFLTTRWLPRVIGLALLAFLTFMVSLIITKEAAEFGHPVIYSALYLALIAGGAFYYRTRQTDLFMVAAGLLSLIMLVLTFTMHHLRGVNITTIFFTAVVVLLAGSAISGKLLIARYRKWRESIRQQREKAQADARITTTPIETAVSETPTLPAGFSLPLLRLALQGRLPRPHLAETDEEPDAPGHTKAHTPWQARLLMGICAWIAVPCMIALIFTLTGWNLDQSGYSIVFLILLGIGIGLTWLPGVFFEQAALCLCLTGASAAGVLISMEIGNRQLCLLPPIILFAASAFPARNNAYRFLAAALAITMVFFQADLFFFPLERGHYRYLDAVENSLTDISTPMLVIFGVIYAACAVGLTHVWRKFTQKQALVLQRHPFIAAGYAVPLFLGIFSVLFHSSKILMFLSMGVGMSGVSIKMAGIGAAIGLGYLVFQLAKDLSIHPFTRIIMAGLSIPVAIVSWYMPWFGIGLLILAMSRQAKSMVLLGTATFFLSVCTVLEYYALSTTLLIKSLSLGGIGIFLLLSAVALHRYMTHCFRNGTRHLPASLAPVRSTKAANGADRHDTVVSASKTRLAQTILAGCVLVFFLFFGYAVQQKEQLLENGERVILALRPVDPRSLMQGDYMTLSLEIENTIHQALRTEKSPENNTDAWVKGTIIAAPDETGVYHFVRFDDGATLQPGDVRLIYRGKRFGSRVGSGSFFFQEGYGKIFERARFVELRAGKDGETLITHLLDENRQRINPKASLAKDPA</sequence>
<feature type="domain" description="DUF4401" evidence="3">
    <location>
        <begin position="393"/>
        <end position="731"/>
    </location>
</feature>
<dbReference type="InterPro" id="IPR025833">
    <property type="entry name" value="GDYXXLXY"/>
</dbReference>
<name>A0A9E9LV08_9BURK</name>
<dbReference type="InterPro" id="IPR018677">
    <property type="entry name" value="DUF2157"/>
</dbReference>
<organism evidence="4 5">
    <name type="scientific">Oxalobacter vibrioformis</name>
    <dbReference type="NCBI Taxonomy" id="933080"/>
    <lineage>
        <taxon>Bacteria</taxon>
        <taxon>Pseudomonadati</taxon>
        <taxon>Pseudomonadota</taxon>
        <taxon>Betaproteobacteria</taxon>
        <taxon>Burkholderiales</taxon>
        <taxon>Oxalobacteraceae</taxon>
        <taxon>Oxalobacter</taxon>
    </lineage>
</organism>
<keyword evidence="1" id="KW-1133">Transmembrane helix</keyword>
<feature type="transmembrane region" description="Helical" evidence="1">
    <location>
        <begin position="237"/>
        <end position="258"/>
    </location>
</feature>
<feature type="transmembrane region" description="Helical" evidence="1">
    <location>
        <begin position="540"/>
        <end position="559"/>
    </location>
</feature>
<dbReference type="KEGG" id="ovb:NB640_10600"/>
<dbReference type="Proteomes" id="UP001156215">
    <property type="component" value="Chromosome"/>
</dbReference>
<keyword evidence="1" id="KW-0472">Membrane</keyword>
<proteinExistence type="predicted"/>
<keyword evidence="1" id="KW-0812">Transmembrane</keyword>
<dbReference type="RefSeq" id="WP_269308670.1">
    <property type="nucleotide sequence ID" value="NZ_CP098242.1"/>
</dbReference>
<feature type="transmembrane region" description="Helical" evidence="1">
    <location>
        <begin position="501"/>
        <end position="520"/>
    </location>
</feature>
<feature type="transmembrane region" description="Helical" evidence="1">
    <location>
        <begin position="265"/>
        <end position="284"/>
    </location>
</feature>
<feature type="transmembrane region" description="Helical" evidence="1">
    <location>
        <begin position="617"/>
        <end position="636"/>
    </location>
</feature>
<dbReference type="Pfam" id="PF14345">
    <property type="entry name" value="GDYXXLXY"/>
    <property type="match status" value="1"/>
</dbReference>
<feature type="transmembrane region" description="Helical" evidence="1">
    <location>
        <begin position="290"/>
        <end position="315"/>
    </location>
</feature>
<feature type="transmembrane region" description="Helical" evidence="1">
    <location>
        <begin position="37"/>
        <end position="59"/>
    </location>
</feature>
<feature type="domain" description="DUF2157" evidence="2">
    <location>
        <begin position="37"/>
        <end position="144"/>
    </location>
</feature>
<feature type="transmembrane region" description="Helical" evidence="1">
    <location>
        <begin position="452"/>
        <end position="469"/>
    </location>
</feature>
<keyword evidence="5" id="KW-1185">Reference proteome</keyword>
<feature type="transmembrane region" description="Helical" evidence="1">
    <location>
        <begin position="773"/>
        <end position="793"/>
    </location>
</feature>
<dbReference type="EMBL" id="CP098242">
    <property type="protein sequence ID" value="WAW09666.1"/>
    <property type="molecule type" value="Genomic_DNA"/>
</dbReference>
<feature type="transmembrane region" description="Helical" evidence="1">
    <location>
        <begin position="65"/>
        <end position="84"/>
    </location>
</feature>
<accession>A0A9E9LV08</accession>
<reference evidence="4" key="1">
    <citation type="journal article" date="2022" name="Front. Microbiol.">
        <title>New perspectives on an old grouping: The genomic and phenotypic variability of Oxalobacter formigenes and the implications for calcium oxalate stone prevention.</title>
        <authorList>
            <person name="Chmiel J.A."/>
            <person name="Carr C."/>
            <person name="Stuivenberg G.A."/>
            <person name="Venema R."/>
            <person name="Chanyi R.M."/>
            <person name="Al K.F."/>
            <person name="Giguere D."/>
            <person name="Say H."/>
            <person name="Akouris P.P."/>
            <person name="Dominguez Romero S.A."/>
            <person name="Kwong A."/>
            <person name="Tai V."/>
            <person name="Koval S.F."/>
            <person name="Razvi H."/>
            <person name="Bjazevic J."/>
            <person name="Burton J.P."/>
        </authorList>
    </citation>
    <scope>NUCLEOTIDE SEQUENCE</scope>
    <source>
        <strain evidence="4">WoOx3</strain>
    </source>
</reference>
<evidence type="ECO:0000313" key="4">
    <source>
        <dbReference type="EMBL" id="WAW09666.1"/>
    </source>
</evidence>
<feature type="transmembrane region" description="Helical" evidence="1">
    <location>
        <begin position="175"/>
        <end position="197"/>
    </location>
</feature>
<feature type="transmembrane region" description="Helical" evidence="1">
    <location>
        <begin position="427"/>
        <end position="445"/>
    </location>
</feature>
<feature type="transmembrane region" description="Helical" evidence="1">
    <location>
        <begin position="91"/>
        <end position="112"/>
    </location>
</feature>
<evidence type="ECO:0000259" key="3">
    <source>
        <dbReference type="Pfam" id="PF14351"/>
    </source>
</evidence>
<dbReference type="InterPro" id="IPR025513">
    <property type="entry name" value="DUF4401"/>
</dbReference>
<evidence type="ECO:0000256" key="1">
    <source>
        <dbReference type="SAM" id="Phobius"/>
    </source>
</evidence>